<dbReference type="InterPro" id="IPR051069">
    <property type="entry name" value="ACDS_complex_subunit"/>
</dbReference>
<dbReference type="NCBIfam" id="NF003195">
    <property type="entry name" value="PRK04165.1"/>
    <property type="match status" value="1"/>
</dbReference>
<dbReference type="PANTHER" id="PTHR36214:SF3">
    <property type="entry name" value="ACETYL-COA DECARBONYLASE_SYNTHASE COMPLEX SUBUNIT GAMMA"/>
    <property type="match status" value="1"/>
</dbReference>
<dbReference type="AlphaFoldDB" id="A0AAP4BB57"/>
<evidence type="ECO:0000256" key="3">
    <source>
        <dbReference type="ARBA" id="ARBA00023004"/>
    </source>
</evidence>
<sequence length="463" mass="49234">MALTGIQIFKLTPKKNCKECGSPTCMAFAMKVAQGAVGIDKCPHMSEDAVAQLSEASAPPMKTIEIGKKPFADNKNDKDAAFKLGGETVLFRHEKTFVNKTRYASTVSTAMDDAKVDQVLADMAKIDYDRIGDRMYVEFIAVDYTDGASAEAYAALAAKAAATNRALVLNVKDEAAAAAALAAVKDTKPVLNAADASNYEAMSKLAADAGVVLGVTGANVDEIYDTVAALEKLGNKNLIIDLGTASVKDAFANGVLLRRACLDKNPDRTAGYPTIVNVAKLAPGDAHQQTALATLFTMKYGSIVILEEMSYAQALPLYGLRQNLFTDPQKAPRIEPGIYPINGADENSVCLTTVDFALTYFLVSGELERSGVPCNLLISDAGGLSVLTSWAAGKFSSGSIAKYIQEFDIENKIKNRTLILPGKVAVLKGDLEAKLPGWNIVVGPTEAVQLVKFLKDMQANGQA</sequence>
<protein>
    <submittedName>
        <fullName evidence="6">Acetyl-CoA decarbonylase/synthase complex subunit gamma</fullName>
    </submittedName>
</protein>
<evidence type="ECO:0000259" key="5">
    <source>
        <dbReference type="PROSITE" id="PS51656"/>
    </source>
</evidence>
<name>A0AAP4BB57_9FIRM</name>
<evidence type="ECO:0000256" key="1">
    <source>
        <dbReference type="ARBA" id="ARBA00022485"/>
    </source>
</evidence>
<evidence type="ECO:0000313" key="7">
    <source>
        <dbReference type="Proteomes" id="UP001300383"/>
    </source>
</evidence>
<dbReference type="Gene3D" id="3.40.50.11600">
    <property type="match status" value="1"/>
</dbReference>
<dbReference type="InterPro" id="IPR016041">
    <property type="entry name" value="Ac-CoA_synth_d_su_TIM-brl"/>
</dbReference>
<keyword evidence="2" id="KW-0479">Metal-binding</keyword>
<dbReference type="PANTHER" id="PTHR36214">
    <property type="match status" value="1"/>
</dbReference>
<dbReference type="Pfam" id="PF03599">
    <property type="entry name" value="CdhD"/>
    <property type="match status" value="1"/>
</dbReference>
<gene>
    <name evidence="6" type="primary">acsC</name>
    <name evidence="6" type="ORF">QJ036_01755</name>
</gene>
<organism evidence="6 7">
    <name type="scientific">Fusibacillus kribbianus</name>
    <dbReference type="NCBI Taxonomy" id="3044208"/>
    <lineage>
        <taxon>Bacteria</taxon>
        <taxon>Bacillati</taxon>
        <taxon>Bacillota</taxon>
        <taxon>Clostridia</taxon>
        <taxon>Lachnospirales</taxon>
        <taxon>Lachnospiraceae</taxon>
        <taxon>Fusibacillus</taxon>
    </lineage>
</organism>
<evidence type="ECO:0000256" key="4">
    <source>
        <dbReference type="ARBA" id="ARBA00023014"/>
    </source>
</evidence>
<dbReference type="GO" id="GO:0051539">
    <property type="term" value="F:4 iron, 4 sulfur cluster binding"/>
    <property type="evidence" value="ECO:0007669"/>
    <property type="project" value="UniProtKB-KW"/>
</dbReference>
<comment type="caution">
    <text evidence="6">The sequence shown here is derived from an EMBL/GenBank/DDBJ whole genome shotgun (WGS) entry which is preliminary data.</text>
</comment>
<dbReference type="Proteomes" id="UP001300383">
    <property type="component" value="Unassembled WGS sequence"/>
</dbReference>
<keyword evidence="1" id="KW-0004">4Fe-4S</keyword>
<evidence type="ECO:0000256" key="2">
    <source>
        <dbReference type="ARBA" id="ARBA00022723"/>
    </source>
</evidence>
<dbReference type="GO" id="GO:0046872">
    <property type="term" value="F:metal ion binding"/>
    <property type="evidence" value="ECO:0007669"/>
    <property type="project" value="UniProtKB-KW"/>
</dbReference>
<proteinExistence type="predicted"/>
<accession>A0AAP4BB57</accession>
<evidence type="ECO:0000313" key="6">
    <source>
        <dbReference type="EMBL" id="MDI9241204.1"/>
    </source>
</evidence>
<dbReference type="InterPro" id="IPR011005">
    <property type="entry name" value="Dihydropteroate_synth-like_sf"/>
</dbReference>
<keyword evidence="3" id="KW-0408">Iron</keyword>
<keyword evidence="4" id="KW-0411">Iron-sulfur</keyword>
<reference evidence="6 7" key="1">
    <citation type="submission" date="2023-05" db="EMBL/GenBank/DDBJ databases">
        <title>[ruminococcus] sp. nov., isolated from a pig farm feces dump.</title>
        <authorList>
            <person name="Chang Y.-H."/>
        </authorList>
    </citation>
    <scope>NUCLEOTIDE SEQUENCE [LARGE SCALE GENOMIC DNA]</scope>
    <source>
        <strain evidence="6 7">YH-rum2234</strain>
    </source>
</reference>
<keyword evidence="7" id="KW-1185">Reference proteome</keyword>
<dbReference type="Gene3D" id="3.20.20.20">
    <property type="entry name" value="Dihydropteroate synthase-like"/>
    <property type="match status" value="1"/>
</dbReference>
<dbReference type="PROSITE" id="PS51656">
    <property type="entry name" value="4FE4S"/>
    <property type="match status" value="1"/>
</dbReference>
<dbReference type="Pfam" id="PF04060">
    <property type="entry name" value="FeS"/>
    <property type="match status" value="1"/>
</dbReference>
<dbReference type="InterPro" id="IPR007202">
    <property type="entry name" value="4Fe-4S_dom"/>
</dbReference>
<feature type="domain" description="4Fe-4S" evidence="5">
    <location>
        <begin position="1"/>
        <end position="59"/>
    </location>
</feature>
<dbReference type="RefSeq" id="WP_283229717.1">
    <property type="nucleotide sequence ID" value="NZ_JASGBQ010000002.1"/>
</dbReference>
<dbReference type="EMBL" id="JASGBQ010000002">
    <property type="protein sequence ID" value="MDI9241204.1"/>
    <property type="molecule type" value="Genomic_DNA"/>
</dbReference>